<dbReference type="GeneID" id="11535842"/>
<organism evidence="2 3">
    <name type="scientific">Tetrapisispora phaffii (strain ATCC 24235 / CBS 4417 / NBRC 1672 / NRRL Y-8282 / UCD 70-5)</name>
    <name type="common">Yeast</name>
    <name type="synonym">Fabospora phaffii</name>
    <dbReference type="NCBI Taxonomy" id="1071381"/>
    <lineage>
        <taxon>Eukaryota</taxon>
        <taxon>Fungi</taxon>
        <taxon>Dikarya</taxon>
        <taxon>Ascomycota</taxon>
        <taxon>Saccharomycotina</taxon>
        <taxon>Saccharomycetes</taxon>
        <taxon>Saccharomycetales</taxon>
        <taxon>Saccharomycetaceae</taxon>
        <taxon>Tetrapisispora</taxon>
    </lineage>
</organism>
<accession>G8BW79</accession>
<feature type="compositionally biased region" description="Basic residues" evidence="1">
    <location>
        <begin position="1"/>
        <end position="10"/>
    </location>
</feature>
<dbReference type="AlphaFoldDB" id="G8BW79"/>
<feature type="region of interest" description="Disordered" evidence="1">
    <location>
        <begin position="501"/>
        <end position="522"/>
    </location>
</feature>
<dbReference type="Proteomes" id="UP000005666">
    <property type="component" value="Chromosome 7"/>
</dbReference>
<feature type="compositionally biased region" description="Basic and acidic residues" evidence="1">
    <location>
        <begin position="11"/>
        <end position="23"/>
    </location>
</feature>
<name>G8BW79_TETPH</name>
<reference evidence="2 3" key="1">
    <citation type="journal article" date="2011" name="Proc. Natl. Acad. Sci. U.S.A.">
        <title>Evolutionary erosion of yeast sex chromosomes by mating-type switching accidents.</title>
        <authorList>
            <person name="Gordon J.L."/>
            <person name="Armisen D."/>
            <person name="Proux-Wera E."/>
            <person name="Oheigeartaigh S.S."/>
            <person name="Byrne K.P."/>
            <person name="Wolfe K.H."/>
        </authorList>
    </citation>
    <scope>NUCLEOTIDE SEQUENCE [LARGE SCALE GENOMIC DNA]</scope>
    <source>
        <strain evidence="3">ATCC 24235 / CBS 4417 / NBRC 1672 / NRRL Y-8282 / UCD 70-5</strain>
    </source>
</reference>
<dbReference type="EMBL" id="HE612862">
    <property type="protein sequence ID" value="CCE64157.1"/>
    <property type="molecule type" value="Genomic_DNA"/>
</dbReference>
<keyword evidence="3" id="KW-1185">Reference proteome</keyword>
<dbReference type="RefSeq" id="XP_003686591.1">
    <property type="nucleotide sequence ID" value="XM_003686543.1"/>
</dbReference>
<dbReference type="HOGENOM" id="CLU_443571_0_0_1"/>
<feature type="compositionally biased region" description="Polar residues" evidence="1">
    <location>
        <begin position="335"/>
        <end position="344"/>
    </location>
</feature>
<feature type="region of interest" description="Disordered" evidence="1">
    <location>
        <begin position="322"/>
        <end position="344"/>
    </location>
</feature>
<dbReference type="KEGG" id="tpf:TPHA_0G03170"/>
<evidence type="ECO:0000313" key="3">
    <source>
        <dbReference type="Proteomes" id="UP000005666"/>
    </source>
</evidence>
<protein>
    <submittedName>
        <fullName evidence="2">Uncharacterized protein</fullName>
    </submittedName>
</protein>
<gene>
    <name evidence="2" type="primary">TPHA0G03170</name>
    <name evidence="2" type="ordered locus">TPHA_0G03170</name>
</gene>
<evidence type="ECO:0000313" key="2">
    <source>
        <dbReference type="EMBL" id="CCE64157.1"/>
    </source>
</evidence>
<feature type="region of interest" description="Disordered" evidence="1">
    <location>
        <begin position="134"/>
        <end position="153"/>
    </location>
</feature>
<evidence type="ECO:0000256" key="1">
    <source>
        <dbReference type="SAM" id="MobiDB-lite"/>
    </source>
</evidence>
<sequence>MLIKNKSNRKKKEDKYKIPYESERSEEESSNLASLAASFAYKYENSDVHVVPSNSSGDEKKNFKRKSSMNLRFNYKTGSTNNENKHGFLKHNIFRHKSLRILSNKENSFDNEHIQDASTHKRHYSLYSAGKNGKLSRQSDRMLPLSPSEPKERIVTDNKPVDFERETVDIPVYQHINETDSAYYPNINDENFINILDNISLEEHMPIIAKVVCDNSELINDTQDVLIRPDSFEGNADGEIIYNIIDPTAAYNRLDGNENIITNPDDGIDMKMAEVTDLLSQAIMEGQNTPDSVTAINQFKNRASYFSSNLSNSSITTSLQIESTKGTPRRINNKDVGSSLQDTDNISTTFRHNNNKVPQKDEVIKLSFNQLFNDKQRRLQRNSSVPISVPHKGDDNFGTSISNSDINNEKLLRKKGSLPNLKYNNNIPYDNSKLRLTNIVPPTRSSRRPATSPVSNNKIFFNILDDNNGESSFSSNCHENSYTTNVLFSDSDTVSDRIFSTGNPSSSSLNVSISSPGKNKHSDFAPPPAISEIQTGTSSNYSDKIMQNIQVPKPNPYVTKIDFTNEIHVDSHQDQYSTIAGMQQNHHSNIDEIHHSKAFGKKFKSIVSKRLSKITH</sequence>
<proteinExistence type="predicted"/>
<feature type="region of interest" description="Disordered" evidence="1">
    <location>
        <begin position="1"/>
        <end position="30"/>
    </location>
</feature>
<feature type="compositionally biased region" description="Low complexity" evidence="1">
    <location>
        <begin position="501"/>
        <end position="517"/>
    </location>
</feature>